<comment type="function">
    <text evidence="6">Ferredoxins are iron-sulfur proteins that transfer electrons in a wide variety of metabolic reactions.</text>
</comment>
<dbReference type="Gene3D" id="3.30.70.20">
    <property type="match status" value="1"/>
</dbReference>
<feature type="domain" description="4Fe-4S ferredoxin-type" evidence="7">
    <location>
        <begin position="3"/>
        <end position="31"/>
    </location>
</feature>
<keyword evidence="1 6" id="KW-0813">Transport</keyword>
<dbReference type="PANTHER" id="PTHR36923:SF3">
    <property type="entry name" value="FERREDOXIN"/>
    <property type="match status" value="1"/>
</dbReference>
<dbReference type="GO" id="GO:0005506">
    <property type="term" value="F:iron ion binding"/>
    <property type="evidence" value="ECO:0007669"/>
    <property type="project" value="UniProtKB-UniRule"/>
</dbReference>
<comment type="caution">
    <text evidence="8">The sequence shown here is derived from an EMBL/GenBank/DDBJ whole genome shotgun (WGS) entry which is preliminary data.</text>
</comment>
<gene>
    <name evidence="8" type="ORF">A2215_00370</name>
</gene>
<dbReference type="EMBL" id="MEZY01000055">
    <property type="protein sequence ID" value="OGD62050.1"/>
    <property type="molecule type" value="Genomic_DNA"/>
</dbReference>
<evidence type="ECO:0000256" key="6">
    <source>
        <dbReference type="RuleBase" id="RU368020"/>
    </source>
</evidence>
<dbReference type="GO" id="GO:0009055">
    <property type="term" value="F:electron transfer activity"/>
    <property type="evidence" value="ECO:0007669"/>
    <property type="project" value="UniProtKB-UniRule"/>
</dbReference>
<dbReference type="Pfam" id="PF13370">
    <property type="entry name" value="Fer4_13"/>
    <property type="match status" value="1"/>
</dbReference>
<evidence type="ECO:0000313" key="8">
    <source>
        <dbReference type="EMBL" id="OGD62050.1"/>
    </source>
</evidence>
<dbReference type="InterPro" id="IPR001080">
    <property type="entry name" value="3Fe4S_ferredoxin"/>
</dbReference>
<protein>
    <recommendedName>
        <fullName evidence="6">Ferredoxin</fullName>
    </recommendedName>
</protein>
<keyword evidence="5 6" id="KW-0411">Iron-sulfur</keyword>
<evidence type="ECO:0000313" key="9">
    <source>
        <dbReference type="Proteomes" id="UP000178583"/>
    </source>
</evidence>
<evidence type="ECO:0000259" key="7">
    <source>
        <dbReference type="PROSITE" id="PS51379"/>
    </source>
</evidence>
<dbReference type="PANTHER" id="PTHR36923">
    <property type="entry name" value="FERREDOXIN"/>
    <property type="match status" value="1"/>
</dbReference>
<dbReference type="AlphaFoldDB" id="A0A1F5E3Z6"/>
<keyword evidence="4 6" id="KW-0408">Iron</keyword>
<name>A0A1F5E3Z6_9BACT</name>
<reference evidence="8 9" key="1">
    <citation type="journal article" date="2016" name="Nat. Commun.">
        <title>Thousands of microbial genomes shed light on interconnected biogeochemical processes in an aquifer system.</title>
        <authorList>
            <person name="Anantharaman K."/>
            <person name="Brown C.T."/>
            <person name="Hug L.A."/>
            <person name="Sharon I."/>
            <person name="Castelle C.J."/>
            <person name="Probst A.J."/>
            <person name="Thomas B.C."/>
            <person name="Singh A."/>
            <person name="Wilkins M.J."/>
            <person name="Karaoz U."/>
            <person name="Brodie E.L."/>
            <person name="Williams K.H."/>
            <person name="Hubbard S.S."/>
            <person name="Banfield J.F."/>
        </authorList>
    </citation>
    <scope>NUCLEOTIDE SEQUENCE [LARGE SCALE GENOMIC DNA]</scope>
</reference>
<dbReference type="InterPro" id="IPR017896">
    <property type="entry name" value="4Fe4S_Fe-S-bd"/>
</dbReference>
<evidence type="ECO:0000256" key="2">
    <source>
        <dbReference type="ARBA" id="ARBA00022723"/>
    </source>
</evidence>
<evidence type="ECO:0000256" key="5">
    <source>
        <dbReference type="ARBA" id="ARBA00023014"/>
    </source>
</evidence>
<dbReference type="SUPFAM" id="SSF54862">
    <property type="entry name" value="4Fe-4S ferredoxins"/>
    <property type="match status" value="1"/>
</dbReference>
<evidence type="ECO:0000256" key="3">
    <source>
        <dbReference type="ARBA" id="ARBA00022982"/>
    </source>
</evidence>
<dbReference type="InterPro" id="IPR051269">
    <property type="entry name" value="Fe-S_cluster_ET"/>
</dbReference>
<evidence type="ECO:0000256" key="1">
    <source>
        <dbReference type="ARBA" id="ARBA00022448"/>
    </source>
</evidence>
<accession>A0A1F5E3Z6</accession>
<keyword evidence="2 6" id="KW-0479">Metal-binding</keyword>
<dbReference type="STRING" id="1797472.A2215_00370"/>
<dbReference type="PROSITE" id="PS51379">
    <property type="entry name" value="4FE4S_FER_2"/>
    <property type="match status" value="1"/>
</dbReference>
<dbReference type="PRINTS" id="PR00352">
    <property type="entry name" value="3FE4SFRDOXIN"/>
</dbReference>
<keyword evidence="3 6" id="KW-0249">Electron transport</keyword>
<evidence type="ECO:0000256" key="4">
    <source>
        <dbReference type="ARBA" id="ARBA00023004"/>
    </source>
</evidence>
<sequence length="61" mass="6535">MRSKAKYSIEGCIGCQVCVNIAPSVFKLNHQGTAEIKNPNADLAVVKEASDQCPSESIIIN</sequence>
<dbReference type="GO" id="GO:0051536">
    <property type="term" value="F:iron-sulfur cluster binding"/>
    <property type="evidence" value="ECO:0007669"/>
    <property type="project" value="UniProtKB-KW"/>
</dbReference>
<proteinExistence type="predicted"/>
<dbReference type="Proteomes" id="UP000178583">
    <property type="component" value="Unassembled WGS sequence"/>
</dbReference>
<organism evidence="8 9">
    <name type="scientific">Candidatus Berkelbacteria bacterium RIFOXYA2_FULL_43_10</name>
    <dbReference type="NCBI Taxonomy" id="1797472"/>
    <lineage>
        <taxon>Bacteria</taxon>
        <taxon>Candidatus Berkelbacteria</taxon>
    </lineage>
</organism>